<dbReference type="Proteomes" id="UP000031473">
    <property type="component" value="Unassembled WGS sequence"/>
</dbReference>
<proteinExistence type="predicted"/>
<accession>A0A0C1D8M5</accession>
<gene>
    <name evidence="1" type="ORF">OA86_06390</name>
</gene>
<comment type="caution">
    <text evidence="1">The sequence shown here is derived from an EMBL/GenBank/DDBJ whole genome shotgun (WGS) entry which is preliminary data.</text>
</comment>
<evidence type="ECO:0000313" key="2">
    <source>
        <dbReference type="Proteomes" id="UP000031473"/>
    </source>
</evidence>
<sequence length="60" mass="7114">MAKYVVNSRLSFARNFILAENNRSRSSPLLQAAKRCMRLLLRTNSKPQFKEIYHKNQNFI</sequence>
<dbReference type="EMBL" id="JSYL01000002">
    <property type="protein sequence ID" value="KIA90205.1"/>
    <property type="molecule type" value="Genomic_DNA"/>
</dbReference>
<dbReference type="AlphaFoldDB" id="A0A0C1D8M5"/>
<evidence type="ECO:0000313" key="1">
    <source>
        <dbReference type="EMBL" id="KIA90205.1"/>
    </source>
</evidence>
<name>A0A0C1D8M5_9FLAO</name>
<reference evidence="1 2" key="1">
    <citation type="submission" date="2014-10" db="EMBL/GenBank/DDBJ databases">
        <title>Kaistella jeonii genome.</title>
        <authorList>
            <person name="Clayton J.T."/>
            <person name="Newman J.D."/>
        </authorList>
    </citation>
    <scope>NUCLEOTIDE SEQUENCE [LARGE SCALE GENOMIC DNA]</scope>
    <source>
        <strain evidence="1 2">DSM 17048</strain>
    </source>
</reference>
<keyword evidence="2" id="KW-1185">Reference proteome</keyword>
<protein>
    <submittedName>
        <fullName evidence="1">Uncharacterized protein</fullName>
    </submittedName>
</protein>
<organism evidence="1 2">
    <name type="scientific">Kaistella jeonii</name>
    <dbReference type="NCBI Taxonomy" id="266749"/>
    <lineage>
        <taxon>Bacteria</taxon>
        <taxon>Pseudomonadati</taxon>
        <taxon>Bacteroidota</taxon>
        <taxon>Flavobacteriia</taxon>
        <taxon>Flavobacteriales</taxon>
        <taxon>Weeksellaceae</taxon>
        <taxon>Chryseobacterium group</taxon>
        <taxon>Kaistella</taxon>
    </lineage>
</organism>